<reference evidence="1" key="1">
    <citation type="submission" date="2022-10" db="EMBL/GenBank/DDBJ databases">
        <title>Culturing micro-colonial fungi from biological soil crusts in the Mojave desert and describing Neophaeococcomyces mojavensis, and introducing the new genera and species Taxawa tesnikishii.</title>
        <authorList>
            <person name="Kurbessoian T."/>
            <person name="Stajich J.E."/>
        </authorList>
    </citation>
    <scope>NUCLEOTIDE SEQUENCE</scope>
    <source>
        <strain evidence="1">JES_115</strain>
    </source>
</reference>
<keyword evidence="2" id="KW-1185">Reference proteome</keyword>
<sequence length="616" mass="65663">MARLGFFLLSALSLGFAAAEDLQDCNGARYLPSQYTCYDGKYLCPVYNGVPTLRCGDACYSAGQYRYASTDRDTGFWQRKLTRRSCNNGVLSGLPFTDTSYTLRADNPTAPFDNAPIEACSRSFWIGRGTCAYCPSVVGEYCATFPNDTRLIGSSGMSTSVPGGQMFYIDPTGALGYTGAHSAYYPPALSLASRRIRTATRESSSIRLERDDWGRIREERENLVRAMKRKDLLSANGDAYPDALGRHKRRSSDDRFSVSAPPAEHDDRDALVYLHHVRPQDTLAGVTIKYNCQAAVLRKANRMWPNDTIQCRRTLVLPVDACGVKGRPAPGPPESAVEQEEEDLLLGGTEIKDDSRSDTTLTPTPTIPNGWHRPRPPPPSRIRSISNTSSTSQPRTSAPNNILFHLHGPGGVGTLSPSVRSPGPANDGLNKNFAKYLPSVAPPPSQSYFTPWAPSLLDAASPVLTPSGARSPASAGGGGGGFEIEQLGGAIEGWVRKMAGKASKAATSLGDGKPAVLNSKAAKAGVGPAGLGAGSGVGDLIELTDAFEIGDDEEGVEEEVGRGRAFQDSHEVSGLTRRSRNREGSKGSRAGRVIDAEGLVALGVRGLDFNASGATD</sequence>
<name>A0ACC2YL63_9PEZI</name>
<evidence type="ECO:0000313" key="1">
    <source>
        <dbReference type="EMBL" id="KAJ9635838.1"/>
    </source>
</evidence>
<organism evidence="1 2">
    <name type="scientific">Coniosporium tulheliwenetii</name>
    <dbReference type="NCBI Taxonomy" id="3383036"/>
    <lineage>
        <taxon>Eukaryota</taxon>
        <taxon>Fungi</taxon>
        <taxon>Dikarya</taxon>
        <taxon>Ascomycota</taxon>
        <taxon>Pezizomycotina</taxon>
        <taxon>Dothideomycetes</taxon>
        <taxon>Dothideomycetes incertae sedis</taxon>
        <taxon>Coniosporium</taxon>
    </lineage>
</organism>
<evidence type="ECO:0000313" key="2">
    <source>
        <dbReference type="Proteomes" id="UP001172680"/>
    </source>
</evidence>
<accession>A0ACC2YL63</accession>
<comment type="caution">
    <text evidence="1">The sequence shown here is derived from an EMBL/GenBank/DDBJ whole genome shotgun (WGS) entry which is preliminary data.</text>
</comment>
<protein>
    <submittedName>
        <fullName evidence="1">Uncharacterized protein</fullName>
    </submittedName>
</protein>
<dbReference type="EMBL" id="JAPDRP010000026">
    <property type="protein sequence ID" value="KAJ9635838.1"/>
    <property type="molecule type" value="Genomic_DNA"/>
</dbReference>
<dbReference type="Proteomes" id="UP001172680">
    <property type="component" value="Unassembled WGS sequence"/>
</dbReference>
<proteinExistence type="predicted"/>
<gene>
    <name evidence="1" type="ORF">H2199_008191</name>
</gene>